<name>A0A846MRX1_9BACT</name>
<proteinExistence type="predicted"/>
<sequence length="43" mass="4775">MAILFFYDDMPNVLLEAAMPRGPAIGSRVVVGFVKVPQHRLAF</sequence>
<reference evidence="1 2" key="1">
    <citation type="submission" date="2020-03" db="EMBL/GenBank/DDBJ databases">
        <title>Genomic Encyclopedia of Type Strains, Phase IV (KMG-IV): sequencing the most valuable type-strain genomes for metagenomic binning, comparative biology and taxonomic classification.</title>
        <authorList>
            <person name="Goeker M."/>
        </authorList>
    </citation>
    <scope>NUCLEOTIDE SEQUENCE [LARGE SCALE GENOMIC DNA]</scope>
    <source>
        <strain evidence="1 2">DSM 5718</strain>
    </source>
</reference>
<gene>
    <name evidence="1" type="ORF">FHS56_001816</name>
</gene>
<comment type="caution">
    <text evidence="1">The sequence shown here is derived from an EMBL/GenBank/DDBJ whole genome shotgun (WGS) entry which is preliminary data.</text>
</comment>
<evidence type="ECO:0000313" key="2">
    <source>
        <dbReference type="Proteomes" id="UP000537126"/>
    </source>
</evidence>
<dbReference type="AlphaFoldDB" id="A0A846MRX1"/>
<dbReference type="RefSeq" id="WP_262886447.1">
    <property type="nucleotide sequence ID" value="NZ_JAASRN010000002.1"/>
</dbReference>
<keyword evidence="2" id="KW-1185">Reference proteome</keyword>
<evidence type="ECO:0000313" key="1">
    <source>
        <dbReference type="EMBL" id="NIK74303.1"/>
    </source>
</evidence>
<organism evidence="1 2">
    <name type="scientific">Thermonema lapsum</name>
    <dbReference type="NCBI Taxonomy" id="28195"/>
    <lineage>
        <taxon>Bacteria</taxon>
        <taxon>Pseudomonadati</taxon>
        <taxon>Bacteroidota</taxon>
        <taxon>Cytophagia</taxon>
        <taxon>Cytophagales</taxon>
        <taxon>Thermonemataceae</taxon>
        <taxon>Thermonema</taxon>
    </lineage>
</organism>
<protein>
    <submittedName>
        <fullName evidence="1">Uncharacterized protein</fullName>
    </submittedName>
</protein>
<dbReference type="Proteomes" id="UP000537126">
    <property type="component" value="Unassembled WGS sequence"/>
</dbReference>
<accession>A0A846MRX1</accession>
<dbReference type="EMBL" id="JAASRN010000002">
    <property type="protein sequence ID" value="NIK74303.1"/>
    <property type="molecule type" value="Genomic_DNA"/>
</dbReference>